<keyword evidence="2" id="KW-1185">Reference proteome</keyword>
<evidence type="ECO:0000313" key="1">
    <source>
        <dbReference type="EMBL" id="KGF46988.1"/>
    </source>
</evidence>
<gene>
    <name evidence="1" type="ORF">HMPREF0872_06375</name>
</gene>
<reference evidence="1 2" key="1">
    <citation type="submission" date="2014-07" db="EMBL/GenBank/DDBJ databases">
        <authorList>
            <person name="McCorrison J."/>
            <person name="Sanka R."/>
            <person name="Torralba M."/>
            <person name="Gillis M."/>
            <person name="Haft D.H."/>
            <person name="Methe B."/>
            <person name="Sutton G."/>
            <person name="Nelson K.E."/>
        </authorList>
    </citation>
    <scope>NUCLEOTIDE SEQUENCE [LARGE SCALE GENOMIC DNA]</scope>
    <source>
        <strain evidence="1 2">DNF00314</strain>
    </source>
</reference>
<name>A0A096AIN1_9FIRM</name>
<dbReference type="eggNOG" id="ENOG5032TJP">
    <property type="taxonomic scope" value="Bacteria"/>
</dbReference>
<protein>
    <recommendedName>
        <fullName evidence="3">DUF4868 domain-containing protein</fullName>
    </recommendedName>
</protein>
<evidence type="ECO:0008006" key="3">
    <source>
        <dbReference type="Google" id="ProtNLM"/>
    </source>
</evidence>
<sequence>MKFKGKVMDINTLKDKIQENDLEFNLFFTRKLRNGNYVSFSPNIDAQIYDDLLSLICDYIGQFTDKTIANYNPTGYKDETIESCSASYIRDYIRVLESFNNSDHVETEIDPDNYSFYTFSITKHDDQFPDIKIFRRVTKFKKLHSKGIIARFNGNTLNKIESKLIGIDGEVDFIIIDNDILILSHYSLERVFNLDEQFRDTASDFLNQEGLSDGITNFESFYEDCLNDGRYRKTLTKMTSENINVAKTYENHENIKKTIDMFNLEINYNEEPSFSIVYEDKSQIMDILRILRDSYYRSIINEQIGVDDK</sequence>
<comment type="caution">
    <text evidence="1">The sequence shown here is derived from an EMBL/GenBank/DDBJ whole genome shotgun (WGS) entry which is preliminary data.</text>
</comment>
<dbReference type="EMBL" id="JRNT01000022">
    <property type="protein sequence ID" value="KGF46988.1"/>
    <property type="molecule type" value="Genomic_DNA"/>
</dbReference>
<dbReference type="Pfam" id="PF16162">
    <property type="entry name" value="KwaB"/>
    <property type="match status" value="1"/>
</dbReference>
<evidence type="ECO:0000313" key="2">
    <source>
        <dbReference type="Proteomes" id="UP000029628"/>
    </source>
</evidence>
<dbReference type="InterPro" id="IPR032359">
    <property type="entry name" value="KwaB-like"/>
</dbReference>
<dbReference type="AlphaFoldDB" id="A0A096AIN1"/>
<proteinExistence type="predicted"/>
<accession>A0A096AIN1</accession>
<organism evidence="1 2">
    <name type="scientific">Veillonella montpellierensis DNF00314</name>
    <dbReference type="NCBI Taxonomy" id="1401067"/>
    <lineage>
        <taxon>Bacteria</taxon>
        <taxon>Bacillati</taxon>
        <taxon>Bacillota</taxon>
        <taxon>Negativicutes</taxon>
        <taxon>Veillonellales</taxon>
        <taxon>Veillonellaceae</taxon>
        <taxon>Veillonella</taxon>
    </lineage>
</organism>
<dbReference type="Proteomes" id="UP000029628">
    <property type="component" value="Unassembled WGS sequence"/>
</dbReference>